<dbReference type="Gene3D" id="2.40.170.20">
    <property type="entry name" value="TonB-dependent receptor, beta-barrel domain"/>
    <property type="match status" value="1"/>
</dbReference>
<dbReference type="InterPro" id="IPR012910">
    <property type="entry name" value="Plug_dom"/>
</dbReference>
<dbReference type="PANTHER" id="PTHR30069">
    <property type="entry name" value="TONB-DEPENDENT OUTER MEMBRANE RECEPTOR"/>
    <property type="match status" value="1"/>
</dbReference>
<dbReference type="InterPro" id="IPR036942">
    <property type="entry name" value="Beta-barrel_TonB_sf"/>
</dbReference>
<keyword evidence="6 8" id="KW-0472">Membrane</keyword>
<proteinExistence type="inferred from homology"/>
<gene>
    <name evidence="12" type="ORF">OI18_20655</name>
</gene>
<evidence type="ECO:0000256" key="6">
    <source>
        <dbReference type="ARBA" id="ARBA00023136"/>
    </source>
</evidence>
<dbReference type="InterPro" id="IPR000531">
    <property type="entry name" value="Beta-barrel_TonB"/>
</dbReference>
<evidence type="ECO:0000256" key="4">
    <source>
        <dbReference type="ARBA" id="ARBA00022692"/>
    </source>
</evidence>
<reference evidence="12 13" key="1">
    <citation type="submission" date="2014-11" db="EMBL/GenBank/DDBJ databases">
        <title>Genome sequence of Flavihumibacter solisilvae 3-3.</title>
        <authorList>
            <person name="Zhou G."/>
            <person name="Li M."/>
            <person name="Wang G."/>
        </authorList>
    </citation>
    <scope>NUCLEOTIDE SEQUENCE [LARGE SCALE GENOMIC DNA]</scope>
    <source>
        <strain evidence="12 13">3-3</strain>
    </source>
</reference>
<evidence type="ECO:0000313" key="13">
    <source>
        <dbReference type="Proteomes" id="UP000031408"/>
    </source>
</evidence>
<sequence>MTGKFFFAIILVFTGLGVRAQCVFRLTGVVTDADNRQRLSGANVLIREVRKAVSTDEDGRFKVEGLCAGSYNLLITHIGCQPLEAHIHVKEDLRQDFVLPHAQGQLSEVTVVGTANTRGTGISGEIKGRQLEATRGLTLGESLKQVPGVSVLQTGSNIYKPVIHGLHSNRVLILNNGIRQEGQQWGSEHAPEVDPYIANRLTVIKGASSLRYGADAIGGVVLVEPRLLPVNPGIYGEINSAFFSNGRQGVISGIVEGNARKIPAFSWRLQGTLKKGGDAKTPDYWLVNSGVEEYNFSVAAGLQNAHRGVEVFYSQFNTKLGIFKGAHIGNVTDLQNIIDRQEPSPEIKNASFSYSIDRPYQEVHHQLLKIRSYLATGNAGKLNLVLSGQYNNRMEFDMRKFQSSSNVPQLDLGINTGNADLVWDHNSWKGLRGTIGATASLQKNESYKQRLFIPNYRAYNAGVFLIEKWSHAKWILEGGLRYDIRSIYDVSDNQAGVYDDRYFSSMSGSAGFTYRWRDDLKTTLNFSSAWRAPQVNELYSDGLHHSSARVEKGNPTLQPERANSWLLNFLYNPSKWDIDLGFYYKDINDFIYLAPTYPPVLTIRGAFPAFEYRQTNARLTGLDLSAGYAITAHWKAAVKASLLRAWDKQADDWLIQMPADRYEAELQYDFGNGKKLQDSYVKINLQQVMKQTRVPDSGNIEKQLPDGTITLQPDYAPPPGAYLLTNAEAGTKLMMGRQPLFLVLSVNNLFDVAYRDYMNAFRYYALDMGRNIGLRVKIPLGVKKQ</sequence>
<evidence type="ECO:0000256" key="1">
    <source>
        <dbReference type="ARBA" id="ARBA00004571"/>
    </source>
</evidence>
<evidence type="ECO:0000313" key="12">
    <source>
        <dbReference type="EMBL" id="KIC92904.1"/>
    </source>
</evidence>
<dbReference type="InterPro" id="IPR037066">
    <property type="entry name" value="Plug_dom_sf"/>
</dbReference>
<accession>A0A0C1IR03</accession>
<evidence type="ECO:0000256" key="5">
    <source>
        <dbReference type="ARBA" id="ARBA00023077"/>
    </source>
</evidence>
<dbReference type="Pfam" id="PF07715">
    <property type="entry name" value="Plug"/>
    <property type="match status" value="1"/>
</dbReference>
<comment type="caution">
    <text evidence="12">The sequence shown here is derived from an EMBL/GenBank/DDBJ whole genome shotgun (WGS) entry which is preliminary data.</text>
</comment>
<evidence type="ECO:0000259" key="10">
    <source>
        <dbReference type="Pfam" id="PF00593"/>
    </source>
</evidence>
<dbReference type="EMBL" id="JSVC01000027">
    <property type="protein sequence ID" value="KIC92904.1"/>
    <property type="molecule type" value="Genomic_DNA"/>
</dbReference>
<dbReference type="GO" id="GO:0015344">
    <property type="term" value="F:siderophore uptake transmembrane transporter activity"/>
    <property type="evidence" value="ECO:0007669"/>
    <property type="project" value="TreeGrafter"/>
</dbReference>
<evidence type="ECO:0008006" key="14">
    <source>
        <dbReference type="Google" id="ProtNLM"/>
    </source>
</evidence>
<dbReference type="PROSITE" id="PS52016">
    <property type="entry name" value="TONB_DEPENDENT_REC_3"/>
    <property type="match status" value="1"/>
</dbReference>
<evidence type="ECO:0000256" key="3">
    <source>
        <dbReference type="ARBA" id="ARBA00022452"/>
    </source>
</evidence>
<protein>
    <recommendedName>
        <fullName evidence="14">TonB-dependent receptor</fullName>
    </recommendedName>
</protein>
<feature type="domain" description="TonB-dependent receptor-like beta-barrel" evidence="10">
    <location>
        <begin position="360"/>
        <end position="749"/>
    </location>
</feature>
<evidence type="ECO:0000256" key="9">
    <source>
        <dbReference type="RuleBase" id="RU003357"/>
    </source>
</evidence>
<dbReference type="InterPro" id="IPR039426">
    <property type="entry name" value="TonB-dep_rcpt-like"/>
</dbReference>
<keyword evidence="3 8" id="KW-1134">Transmembrane beta strand</keyword>
<dbReference type="GO" id="GO:0009279">
    <property type="term" value="C:cell outer membrane"/>
    <property type="evidence" value="ECO:0007669"/>
    <property type="project" value="UniProtKB-SubCell"/>
</dbReference>
<dbReference type="InterPro" id="IPR008969">
    <property type="entry name" value="CarboxyPept-like_regulatory"/>
</dbReference>
<dbReference type="SUPFAM" id="SSF49464">
    <property type="entry name" value="Carboxypeptidase regulatory domain-like"/>
    <property type="match status" value="1"/>
</dbReference>
<evidence type="ECO:0000256" key="7">
    <source>
        <dbReference type="ARBA" id="ARBA00023237"/>
    </source>
</evidence>
<comment type="similarity">
    <text evidence="8 9">Belongs to the TonB-dependent receptor family.</text>
</comment>
<name>A0A0C1IR03_9BACT</name>
<organism evidence="12 13">
    <name type="scientific">Flavihumibacter solisilvae</name>
    <dbReference type="NCBI Taxonomy" id="1349421"/>
    <lineage>
        <taxon>Bacteria</taxon>
        <taxon>Pseudomonadati</taxon>
        <taxon>Bacteroidota</taxon>
        <taxon>Chitinophagia</taxon>
        <taxon>Chitinophagales</taxon>
        <taxon>Chitinophagaceae</taxon>
        <taxon>Flavihumibacter</taxon>
    </lineage>
</organism>
<dbReference type="Gene3D" id="2.60.40.1120">
    <property type="entry name" value="Carboxypeptidase-like, regulatory domain"/>
    <property type="match status" value="1"/>
</dbReference>
<evidence type="ECO:0000256" key="2">
    <source>
        <dbReference type="ARBA" id="ARBA00022448"/>
    </source>
</evidence>
<dbReference type="Pfam" id="PF00593">
    <property type="entry name" value="TonB_dep_Rec_b-barrel"/>
    <property type="match status" value="1"/>
</dbReference>
<dbReference type="STRING" id="1349421.OI18_20655"/>
<dbReference type="Gene3D" id="2.170.130.10">
    <property type="entry name" value="TonB-dependent receptor, plug domain"/>
    <property type="match status" value="1"/>
</dbReference>
<dbReference type="AlphaFoldDB" id="A0A0C1IR03"/>
<keyword evidence="13" id="KW-1185">Reference proteome</keyword>
<dbReference type="GO" id="GO:0044718">
    <property type="term" value="P:siderophore transmembrane transport"/>
    <property type="evidence" value="ECO:0007669"/>
    <property type="project" value="TreeGrafter"/>
</dbReference>
<dbReference type="SUPFAM" id="SSF56935">
    <property type="entry name" value="Porins"/>
    <property type="match status" value="1"/>
</dbReference>
<feature type="domain" description="TonB-dependent receptor plug" evidence="11">
    <location>
        <begin position="126"/>
        <end position="220"/>
    </location>
</feature>
<evidence type="ECO:0000256" key="8">
    <source>
        <dbReference type="PROSITE-ProRule" id="PRU01360"/>
    </source>
</evidence>
<keyword evidence="7 8" id="KW-0998">Cell outer membrane</keyword>
<dbReference type="PANTHER" id="PTHR30069:SF40">
    <property type="entry name" value="TONB-DEPENDENT RECEPTOR NMB0964-RELATED"/>
    <property type="match status" value="1"/>
</dbReference>
<comment type="subcellular location">
    <subcellularLocation>
        <location evidence="1 8">Cell outer membrane</location>
        <topology evidence="1 8">Multi-pass membrane protein</topology>
    </subcellularLocation>
</comment>
<keyword evidence="2 8" id="KW-0813">Transport</keyword>
<keyword evidence="4 8" id="KW-0812">Transmembrane</keyword>
<dbReference type="Pfam" id="PF13715">
    <property type="entry name" value="CarbopepD_reg_2"/>
    <property type="match status" value="1"/>
</dbReference>
<evidence type="ECO:0000259" key="11">
    <source>
        <dbReference type="Pfam" id="PF07715"/>
    </source>
</evidence>
<dbReference type="Proteomes" id="UP000031408">
    <property type="component" value="Unassembled WGS sequence"/>
</dbReference>
<keyword evidence="5 9" id="KW-0798">TonB box</keyword>